<accession>A0ABW2G2Y4</accession>
<keyword evidence="3" id="KW-1185">Reference proteome</keyword>
<reference evidence="3" key="1">
    <citation type="journal article" date="2019" name="Int. J. Syst. Evol. Microbiol.">
        <title>The Global Catalogue of Microorganisms (GCM) 10K type strain sequencing project: providing services to taxonomists for standard genome sequencing and annotation.</title>
        <authorList>
            <consortium name="The Broad Institute Genomics Platform"/>
            <consortium name="The Broad Institute Genome Sequencing Center for Infectious Disease"/>
            <person name="Wu L."/>
            <person name="Ma J."/>
        </authorList>
    </citation>
    <scope>NUCLEOTIDE SEQUENCE [LARGE SCALE GENOMIC DNA]</scope>
    <source>
        <strain evidence="3">CGMCC 1.12859</strain>
    </source>
</reference>
<feature type="chain" id="PRO_5047068832" description="Secreted protein" evidence="1">
    <location>
        <begin position="26"/>
        <end position="128"/>
    </location>
</feature>
<gene>
    <name evidence="2" type="ORF">ACFQMG_25335</name>
</gene>
<protein>
    <recommendedName>
        <fullName evidence="4">Secreted protein</fullName>
    </recommendedName>
</protein>
<name>A0ABW2G2Y4_9ACTN</name>
<comment type="caution">
    <text evidence="2">The sequence shown here is derived from an EMBL/GenBank/DDBJ whole genome shotgun (WGS) entry which is preliminary data.</text>
</comment>
<evidence type="ECO:0000256" key="1">
    <source>
        <dbReference type="SAM" id="SignalP"/>
    </source>
</evidence>
<feature type="signal peptide" evidence="1">
    <location>
        <begin position="1"/>
        <end position="25"/>
    </location>
</feature>
<keyword evidence="1" id="KW-0732">Signal</keyword>
<evidence type="ECO:0008006" key="4">
    <source>
        <dbReference type="Google" id="ProtNLM"/>
    </source>
</evidence>
<evidence type="ECO:0000313" key="2">
    <source>
        <dbReference type="EMBL" id="MFC7182878.1"/>
    </source>
</evidence>
<dbReference type="RefSeq" id="WP_380232095.1">
    <property type="nucleotide sequence ID" value="NZ_JBHSVH010000002.1"/>
</dbReference>
<organism evidence="2 3">
    <name type="scientific">Kitasatospora paranensis</name>
    <dbReference type="NCBI Taxonomy" id="258053"/>
    <lineage>
        <taxon>Bacteria</taxon>
        <taxon>Bacillati</taxon>
        <taxon>Actinomycetota</taxon>
        <taxon>Actinomycetes</taxon>
        <taxon>Kitasatosporales</taxon>
        <taxon>Streptomycetaceae</taxon>
        <taxon>Kitasatospora</taxon>
    </lineage>
</organism>
<proteinExistence type="predicted"/>
<sequence length="128" mass="13174">MLFRIAGLTAAAVTTIALTGGTAVAAPRQACPASISRPCVWQQPGGEGIVGGARIDAADRAQPVLLRVEVRIQKAWGSPWQTVASSTLVTSGTATVTTPAVRTDYRTMVCATGGPADHPELHATSCTF</sequence>
<dbReference type="EMBL" id="JBHTAJ010000055">
    <property type="protein sequence ID" value="MFC7182878.1"/>
    <property type="molecule type" value="Genomic_DNA"/>
</dbReference>
<dbReference type="Proteomes" id="UP001596435">
    <property type="component" value="Unassembled WGS sequence"/>
</dbReference>
<evidence type="ECO:0000313" key="3">
    <source>
        <dbReference type="Proteomes" id="UP001596435"/>
    </source>
</evidence>